<comment type="caution">
    <text evidence="1">The sequence shown here is derived from an EMBL/GenBank/DDBJ whole genome shotgun (WGS) entry which is preliminary data.</text>
</comment>
<name>A0A392SI43_9FABA</name>
<dbReference type="AlphaFoldDB" id="A0A392SI43"/>
<evidence type="ECO:0000313" key="1">
    <source>
        <dbReference type="EMBL" id="MCI47526.1"/>
    </source>
</evidence>
<proteinExistence type="predicted"/>
<sequence>MCVQEELLVVSFTEEEAVDNRIQALENDLKPLLKRKRDLQAGIQNDVSKLLGNVILSFVSRPSKKI</sequence>
<dbReference type="Proteomes" id="UP000265520">
    <property type="component" value="Unassembled WGS sequence"/>
</dbReference>
<dbReference type="EMBL" id="LXQA010373528">
    <property type="protein sequence ID" value="MCI47526.1"/>
    <property type="molecule type" value="Genomic_DNA"/>
</dbReference>
<organism evidence="1 2">
    <name type="scientific">Trifolium medium</name>
    <dbReference type="NCBI Taxonomy" id="97028"/>
    <lineage>
        <taxon>Eukaryota</taxon>
        <taxon>Viridiplantae</taxon>
        <taxon>Streptophyta</taxon>
        <taxon>Embryophyta</taxon>
        <taxon>Tracheophyta</taxon>
        <taxon>Spermatophyta</taxon>
        <taxon>Magnoliopsida</taxon>
        <taxon>eudicotyledons</taxon>
        <taxon>Gunneridae</taxon>
        <taxon>Pentapetalae</taxon>
        <taxon>rosids</taxon>
        <taxon>fabids</taxon>
        <taxon>Fabales</taxon>
        <taxon>Fabaceae</taxon>
        <taxon>Papilionoideae</taxon>
        <taxon>50 kb inversion clade</taxon>
        <taxon>NPAAA clade</taxon>
        <taxon>Hologalegina</taxon>
        <taxon>IRL clade</taxon>
        <taxon>Trifolieae</taxon>
        <taxon>Trifolium</taxon>
    </lineage>
</organism>
<protein>
    <submittedName>
        <fullName evidence="1">Uncharacterized protein</fullName>
    </submittedName>
</protein>
<keyword evidence="2" id="KW-1185">Reference proteome</keyword>
<evidence type="ECO:0000313" key="2">
    <source>
        <dbReference type="Proteomes" id="UP000265520"/>
    </source>
</evidence>
<accession>A0A392SI43</accession>
<reference evidence="1 2" key="1">
    <citation type="journal article" date="2018" name="Front. Plant Sci.">
        <title>Red Clover (Trifolium pratense) and Zigzag Clover (T. medium) - A Picture of Genomic Similarities and Differences.</title>
        <authorList>
            <person name="Dluhosova J."/>
            <person name="Istvanek J."/>
            <person name="Nedelnik J."/>
            <person name="Repkova J."/>
        </authorList>
    </citation>
    <scope>NUCLEOTIDE SEQUENCE [LARGE SCALE GENOMIC DNA]</scope>
    <source>
        <strain evidence="2">cv. 10/8</strain>
        <tissue evidence="1">Leaf</tissue>
    </source>
</reference>